<dbReference type="Proteomes" id="UP000006878">
    <property type="component" value="Chromosome"/>
</dbReference>
<sequence>MSEESLEDSQYEIADTYGLDEKDTELLEGLTPDQMVSVAQRMSRTPSPYFSARAETSRHTF</sequence>
<accession>A0ABP1U342</accession>
<evidence type="ECO:0000256" key="1">
    <source>
        <dbReference type="SAM" id="MobiDB-lite"/>
    </source>
</evidence>
<gene>
    <name evidence="2" type="ordered locus">AARI_20460</name>
</gene>
<evidence type="ECO:0000313" key="3">
    <source>
        <dbReference type="Proteomes" id="UP000006878"/>
    </source>
</evidence>
<evidence type="ECO:0000313" key="2">
    <source>
        <dbReference type="EMBL" id="CBT76264.1"/>
    </source>
</evidence>
<name>A0ABP1U342_GLUAR</name>
<dbReference type="EMBL" id="FQ311875">
    <property type="protein sequence ID" value="CBT76264.1"/>
    <property type="molecule type" value="Genomic_DNA"/>
</dbReference>
<reference evidence="3" key="2">
    <citation type="submission" date="2010-07" db="EMBL/GenBank/DDBJ databases">
        <title>Complete genome sequence of Arthrobacter arilaitensis (strain DSM 16368 / CIP 108037 / JCM 13566 / Re117).</title>
        <authorList>
            <person name="Genoscope."/>
        </authorList>
    </citation>
    <scope>NUCLEOTIDE SEQUENCE [LARGE SCALE GENOMIC DNA]</scope>
    <source>
        <strain evidence="3">DSM 16368 / CIP 108037 / IAM 15318 / JCM 13566 / Re117</strain>
    </source>
</reference>
<proteinExistence type="predicted"/>
<dbReference type="RefSeq" id="WP_013349387.1">
    <property type="nucleotide sequence ID" value="NC_014550.1"/>
</dbReference>
<keyword evidence="3" id="KW-1185">Reference proteome</keyword>
<reference evidence="3" key="1">
    <citation type="journal article" date="2010" name="PLoS ONE">
        <title>The Arthrobacter arilaitensis Re117 genome sequence reveals its genetic adaptation to the surface of cheese.</title>
        <authorList>
            <person name="Monnet C."/>
            <person name="Loux V."/>
            <person name="Gibrat J.F."/>
            <person name="Spinnler E."/>
            <person name="Barbe V."/>
            <person name="Vacherie B."/>
            <person name="Gavory F."/>
            <person name="Gourbeyre E."/>
            <person name="Siguier P."/>
            <person name="Chandler M."/>
            <person name="Elleuch R."/>
            <person name="Irlinger F."/>
            <person name="Vallaeys T."/>
        </authorList>
    </citation>
    <scope>NUCLEOTIDE SEQUENCE</scope>
    <source>
        <strain evidence="3">DSM 16368 / CIP 108037 / IAM 15318 / JCM 13566 / Re117</strain>
    </source>
</reference>
<feature type="region of interest" description="Disordered" evidence="1">
    <location>
        <begin position="41"/>
        <end position="61"/>
    </location>
</feature>
<dbReference type="GeneID" id="303185642"/>
<organism evidence="2 3">
    <name type="scientific">Glutamicibacter arilaitensis (strain DSM 16368 / CIP 108037 / IAM 15318 / JCM 13566 / NCIMB 14258 / Re117)</name>
    <name type="common">Arthrobacter arilaitensis</name>
    <dbReference type="NCBI Taxonomy" id="861360"/>
    <lineage>
        <taxon>Bacteria</taxon>
        <taxon>Bacillati</taxon>
        <taxon>Actinomycetota</taxon>
        <taxon>Actinomycetes</taxon>
        <taxon>Micrococcales</taxon>
        <taxon>Micrococcaceae</taxon>
        <taxon>Glutamicibacter</taxon>
    </lineage>
</organism>
<protein>
    <submittedName>
        <fullName evidence="2">Uncharacterized protein</fullName>
    </submittedName>
</protein>